<dbReference type="RefSeq" id="WP_235291007.1">
    <property type="nucleotide sequence ID" value="NZ_BSOH01000007.1"/>
</dbReference>
<feature type="transmembrane region" description="Helical" evidence="1">
    <location>
        <begin position="7"/>
        <end position="26"/>
    </location>
</feature>
<keyword evidence="1" id="KW-0472">Membrane</keyword>
<feature type="transmembrane region" description="Helical" evidence="1">
    <location>
        <begin position="233"/>
        <end position="253"/>
    </location>
</feature>
<evidence type="ECO:0000313" key="3">
    <source>
        <dbReference type="EMBL" id="GLR16809.1"/>
    </source>
</evidence>
<organism evidence="3 4">
    <name type="scientific">Portibacter lacus</name>
    <dbReference type="NCBI Taxonomy" id="1099794"/>
    <lineage>
        <taxon>Bacteria</taxon>
        <taxon>Pseudomonadati</taxon>
        <taxon>Bacteroidota</taxon>
        <taxon>Saprospiria</taxon>
        <taxon>Saprospirales</taxon>
        <taxon>Haliscomenobacteraceae</taxon>
        <taxon>Portibacter</taxon>
    </lineage>
</organism>
<evidence type="ECO:0000259" key="2">
    <source>
        <dbReference type="Pfam" id="PF00892"/>
    </source>
</evidence>
<feature type="transmembrane region" description="Helical" evidence="1">
    <location>
        <begin position="206"/>
        <end position="226"/>
    </location>
</feature>
<dbReference type="InterPro" id="IPR037185">
    <property type="entry name" value="EmrE-like"/>
</dbReference>
<keyword evidence="4" id="KW-1185">Reference proteome</keyword>
<comment type="caution">
    <text evidence="3">The sequence shown here is derived from an EMBL/GenBank/DDBJ whole genome shotgun (WGS) entry which is preliminary data.</text>
</comment>
<keyword evidence="1" id="KW-1133">Transmembrane helix</keyword>
<dbReference type="InterPro" id="IPR000620">
    <property type="entry name" value="EamA_dom"/>
</dbReference>
<dbReference type="PANTHER" id="PTHR22911">
    <property type="entry name" value="ACYL-MALONYL CONDENSING ENZYME-RELATED"/>
    <property type="match status" value="1"/>
</dbReference>
<accession>A0AA37SPH9</accession>
<reference evidence="3" key="2">
    <citation type="submission" date="2023-01" db="EMBL/GenBank/DDBJ databases">
        <title>Draft genome sequence of Portibacter lacus strain NBRC 108769.</title>
        <authorList>
            <person name="Sun Q."/>
            <person name="Mori K."/>
        </authorList>
    </citation>
    <scope>NUCLEOTIDE SEQUENCE</scope>
    <source>
        <strain evidence="3">NBRC 108769</strain>
    </source>
</reference>
<dbReference type="AlphaFoldDB" id="A0AA37SPH9"/>
<dbReference type="Proteomes" id="UP001156666">
    <property type="component" value="Unassembled WGS sequence"/>
</dbReference>
<dbReference type="Pfam" id="PF00892">
    <property type="entry name" value="EamA"/>
    <property type="match status" value="2"/>
</dbReference>
<feature type="transmembrane region" description="Helical" evidence="1">
    <location>
        <begin position="32"/>
        <end position="51"/>
    </location>
</feature>
<dbReference type="Gene3D" id="1.10.3730.20">
    <property type="match status" value="1"/>
</dbReference>
<feature type="domain" description="EamA" evidence="2">
    <location>
        <begin position="4"/>
        <end position="132"/>
    </location>
</feature>
<feature type="transmembrane region" description="Helical" evidence="1">
    <location>
        <begin position="259"/>
        <end position="275"/>
    </location>
</feature>
<evidence type="ECO:0000256" key="1">
    <source>
        <dbReference type="SAM" id="Phobius"/>
    </source>
</evidence>
<feature type="domain" description="EamA" evidence="2">
    <location>
        <begin position="145"/>
        <end position="275"/>
    </location>
</feature>
<feature type="transmembrane region" description="Helical" evidence="1">
    <location>
        <begin position="63"/>
        <end position="81"/>
    </location>
</feature>
<feature type="transmembrane region" description="Helical" evidence="1">
    <location>
        <begin position="87"/>
        <end position="106"/>
    </location>
</feature>
<protein>
    <submittedName>
        <fullName evidence="3">Membrane protein</fullName>
    </submittedName>
</protein>
<feature type="transmembrane region" description="Helical" evidence="1">
    <location>
        <begin position="176"/>
        <end position="194"/>
    </location>
</feature>
<name>A0AA37SPH9_9BACT</name>
<evidence type="ECO:0000313" key="4">
    <source>
        <dbReference type="Proteomes" id="UP001156666"/>
    </source>
</evidence>
<dbReference type="EMBL" id="BSOH01000007">
    <property type="protein sequence ID" value="GLR16809.1"/>
    <property type="molecule type" value="Genomic_DNA"/>
</dbReference>
<sequence>MKEKGFLVVILAACIAGFGGIFINNISMGSTAIAWMRTTVPTVLLGSILLFQGVKLFQGNFKMLLNLSFWSTLRIFLFIMAYTFTSIGNAVVVFYTYPIFTLLFAYKMLDEHISKRQIGLILLAFVGLVVIYANKTFSFADQDFLGMLSALAAAIIFAYIVILMKKMSDGYGRVEILFYQNFIGVILFLPFFMMDLPNVSLPNLGFGVAYGIVIGVVVYYLFLYGLKRMKASIASALMYVEIPSTIFFGWLILDETLSINFLIGAVMIVISSVLLKTGKA</sequence>
<keyword evidence="1" id="KW-0812">Transmembrane</keyword>
<dbReference type="GO" id="GO:0016020">
    <property type="term" value="C:membrane"/>
    <property type="evidence" value="ECO:0007669"/>
    <property type="project" value="InterPro"/>
</dbReference>
<feature type="transmembrane region" description="Helical" evidence="1">
    <location>
        <begin position="144"/>
        <end position="164"/>
    </location>
</feature>
<feature type="transmembrane region" description="Helical" evidence="1">
    <location>
        <begin position="118"/>
        <end position="138"/>
    </location>
</feature>
<dbReference type="SUPFAM" id="SSF103481">
    <property type="entry name" value="Multidrug resistance efflux transporter EmrE"/>
    <property type="match status" value="2"/>
</dbReference>
<proteinExistence type="predicted"/>
<gene>
    <name evidence="3" type="ORF">GCM10007940_14240</name>
</gene>
<reference evidence="3" key="1">
    <citation type="journal article" date="2014" name="Int. J. Syst. Evol. Microbiol.">
        <title>Complete genome sequence of Corynebacterium casei LMG S-19264T (=DSM 44701T), isolated from a smear-ripened cheese.</title>
        <authorList>
            <consortium name="US DOE Joint Genome Institute (JGI-PGF)"/>
            <person name="Walter F."/>
            <person name="Albersmeier A."/>
            <person name="Kalinowski J."/>
            <person name="Ruckert C."/>
        </authorList>
    </citation>
    <scope>NUCLEOTIDE SEQUENCE</scope>
    <source>
        <strain evidence="3">NBRC 108769</strain>
    </source>
</reference>